<dbReference type="Gene3D" id="6.10.250.2910">
    <property type="match status" value="1"/>
</dbReference>
<dbReference type="Pfam" id="PF15313">
    <property type="entry name" value="HEXIM"/>
    <property type="match status" value="1"/>
</dbReference>
<evidence type="ECO:0000256" key="3">
    <source>
        <dbReference type="ARBA" id="ARBA00022491"/>
    </source>
</evidence>
<keyword evidence="3" id="KW-0678">Repressor</keyword>
<dbReference type="GO" id="GO:0000122">
    <property type="term" value="P:negative regulation of transcription by RNA polymerase II"/>
    <property type="evidence" value="ECO:0007669"/>
    <property type="project" value="InterPro"/>
</dbReference>
<evidence type="ECO:0000313" key="10">
    <source>
        <dbReference type="EMBL" id="CAG5132274.1"/>
    </source>
</evidence>
<dbReference type="GO" id="GO:0005654">
    <property type="term" value="C:nucleoplasm"/>
    <property type="evidence" value="ECO:0007669"/>
    <property type="project" value="TreeGrafter"/>
</dbReference>
<feature type="compositionally biased region" description="Polar residues" evidence="9">
    <location>
        <begin position="192"/>
        <end position="204"/>
    </location>
</feature>
<keyword evidence="11" id="KW-1185">Reference proteome</keyword>
<gene>
    <name evidence="10" type="ORF">CUNI_LOCUS17832</name>
</gene>
<dbReference type="GO" id="GO:0004861">
    <property type="term" value="F:cyclin-dependent protein serine/threonine kinase inhibitor activity"/>
    <property type="evidence" value="ECO:0007669"/>
    <property type="project" value="InterPro"/>
</dbReference>
<keyword evidence="6" id="KW-0804">Transcription</keyword>
<feature type="compositionally biased region" description="Basic and acidic residues" evidence="9">
    <location>
        <begin position="29"/>
        <end position="42"/>
    </location>
</feature>
<evidence type="ECO:0000256" key="6">
    <source>
        <dbReference type="ARBA" id="ARBA00023163"/>
    </source>
</evidence>
<feature type="compositionally biased region" description="Polar residues" evidence="9">
    <location>
        <begin position="71"/>
        <end position="80"/>
    </location>
</feature>
<evidence type="ECO:0000256" key="9">
    <source>
        <dbReference type="SAM" id="MobiDB-lite"/>
    </source>
</evidence>
<evidence type="ECO:0000256" key="2">
    <source>
        <dbReference type="ARBA" id="ARBA00008409"/>
    </source>
</evidence>
<feature type="region of interest" description="Disordered" evidence="9">
    <location>
        <begin position="1"/>
        <end position="44"/>
    </location>
</feature>
<evidence type="ECO:0000256" key="5">
    <source>
        <dbReference type="ARBA" id="ARBA00023054"/>
    </source>
</evidence>
<feature type="region of interest" description="Disordered" evidence="9">
    <location>
        <begin position="71"/>
        <end position="129"/>
    </location>
</feature>
<dbReference type="Proteomes" id="UP000678393">
    <property type="component" value="Unassembled WGS sequence"/>
</dbReference>
<proteinExistence type="inferred from homology"/>
<feature type="region of interest" description="Disordered" evidence="9">
    <location>
        <begin position="184"/>
        <end position="204"/>
    </location>
</feature>
<name>A0A8S3ZS43_9EUPU</name>
<dbReference type="InterPro" id="IPR024872">
    <property type="entry name" value="HEXIM"/>
</dbReference>
<comment type="similarity">
    <text evidence="2">Belongs to the HEXIM family.</text>
</comment>
<evidence type="ECO:0000256" key="4">
    <source>
        <dbReference type="ARBA" id="ARBA00023015"/>
    </source>
</evidence>
<accession>A0A8S3ZS43</accession>
<dbReference type="GO" id="GO:0097322">
    <property type="term" value="F:7SK snRNA binding"/>
    <property type="evidence" value="ECO:0007669"/>
    <property type="project" value="TreeGrafter"/>
</dbReference>
<dbReference type="OrthoDB" id="10058500at2759"/>
<protein>
    <submittedName>
        <fullName evidence="10">Uncharacterized protein</fullName>
    </submittedName>
</protein>
<dbReference type="PRINTS" id="PR02094">
    <property type="entry name" value="HEXIMFAMILY"/>
</dbReference>
<comment type="caution">
    <text evidence="10">The sequence shown here is derived from an EMBL/GenBank/DDBJ whole genome shotgun (WGS) entry which is preliminary data.</text>
</comment>
<dbReference type="AlphaFoldDB" id="A0A8S3ZS43"/>
<dbReference type="PANTHER" id="PTHR13469">
    <property type="entry name" value="HEXAMETHYLENE BISACETAMIDE INDUCIBLE 1"/>
    <property type="match status" value="1"/>
</dbReference>
<keyword evidence="7" id="KW-0539">Nucleus</keyword>
<keyword evidence="5 8" id="KW-0175">Coiled coil</keyword>
<reference evidence="10" key="1">
    <citation type="submission" date="2021-04" db="EMBL/GenBank/DDBJ databases">
        <authorList>
            <consortium name="Molecular Ecology Group"/>
        </authorList>
    </citation>
    <scope>NUCLEOTIDE SEQUENCE</scope>
</reference>
<dbReference type="PANTHER" id="PTHR13469:SF8">
    <property type="entry name" value="HEXIM P-TEFB COMPLEX SUBUNIT 1"/>
    <property type="match status" value="1"/>
</dbReference>
<feature type="compositionally biased region" description="Basic residues" evidence="9">
    <location>
        <begin position="97"/>
        <end position="115"/>
    </location>
</feature>
<evidence type="ECO:0000256" key="7">
    <source>
        <dbReference type="ARBA" id="ARBA00023242"/>
    </source>
</evidence>
<organism evidence="10 11">
    <name type="scientific">Candidula unifasciata</name>
    <dbReference type="NCBI Taxonomy" id="100452"/>
    <lineage>
        <taxon>Eukaryota</taxon>
        <taxon>Metazoa</taxon>
        <taxon>Spiralia</taxon>
        <taxon>Lophotrochozoa</taxon>
        <taxon>Mollusca</taxon>
        <taxon>Gastropoda</taxon>
        <taxon>Heterobranchia</taxon>
        <taxon>Euthyneura</taxon>
        <taxon>Panpulmonata</taxon>
        <taxon>Eupulmonata</taxon>
        <taxon>Stylommatophora</taxon>
        <taxon>Helicina</taxon>
        <taxon>Helicoidea</taxon>
        <taxon>Geomitridae</taxon>
        <taxon>Candidula</taxon>
    </lineage>
</organism>
<feature type="coiled-coil region" evidence="8">
    <location>
        <begin position="249"/>
        <end position="276"/>
    </location>
</feature>
<feature type="compositionally biased region" description="Low complexity" evidence="9">
    <location>
        <begin position="81"/>
        <end position="96"/>
    </location>
</feature>
<evidence type="ECO:0000313" key="11">
    <source>
        <dbReference type="Proteomes" id="UP000678393"/>
    </source>
</evidence>
<evidence type="ECO:0000256" key="8">
    <source>
        <dbReference type="SAM" id="Coils"/>
    </source>
</evidence>
<evidence type="ECO:0000256" key="1">
    <source>
        <dbReference type="ARBA" id="ARBA00004123"/>
    </source>
</evidence>
<comment type="subcellular location">
    <subcellularLocation>
        <location evidence="1">Nucleus</location>
    </subcellularLocation>
</comment>
<keyword evidence="4" id="KW-0805">Transcription regulation</keyword>
<dbReference type="EMBL" id="CAJHNH020005223">
    <property type="protein sequence ID" value="CAG5132274.1"/>
    <property type="molecule type" value="Genomic_DNA"/>
</dbReference>
<dbReference type="GO" id="GO:0005737">
    <property type="term" value="C:cytoplasm"/>
    <property type="evidence" value="ECO:0007669"/>
    <property type="project" value="InterPro"/>
</dbReference>
<sequence>MEEKVSETEKDANVSEIENANTKKKAKLRPTEEKIGEAEVSKKKAKVSFKLGLGDDDDIWSSCSDISFEVSTDNISTPNTSAKSNSHSSSQAAATKQVKKKRKRQSKGGIRHRTASKQQRDSVQSQDFSKKAWLAHEKAVHLQEKDKAAAATRYSEEQHLVIFPTAPFNSTQYLIEEHNKNSPPGNIDWFDSSVSNSPNDQTPLPLSPSETNLEAVQFPKRDQEFTDSLVKVQAESLQNLPKEELVKSCMHLEQHVAALYKQVGEAENELKQEQEDEEDVFLTGEEHIDRRFMFESVYNSEANSLSSNNEDFVDLSGVNQQPVCVKESNVFTCENPVTPSTNCNSSESSS</sequence>
<feature type="compositionally biased region" description="Basic and acidic residues" evidence="9">
    <location>
        <begin position="1"/>
        <end position="13"/>
    </location>
</feature>